<dbReference type="PANTHER" id="PTHR45128:SF2">
    <property type="entry name" value="METHYLTRANSFERASE DOMAIN-CONTAINING PROTEIN"/>
    <property type="match status" value="1"/>
</dbReference>
<dbReference type="Gene3D" id="3.40.50.150">
    <property type="entry name" value="Vaccinia Virus protein VP39"/>
    <property type="match status" value="1"/>
</dbReference>
<feature type="domain" description="Methyltransferase" evidence="1">
    <location>
        <begin position="176"/>
        <end position="286"/>
    </location>
</feature>
<comment type="caution">
    <text evidence="3">The sequence shown here is derived from an EMBL/GenBank/DDBJ whole genome shotgun (WGS) entry which is preliminary data.</text>
</comment>
<evidence type="ECO:0000313" key="3">
    <source>
        <dbReference type="EMBL" id="GII35826.1"/>
    </source>
</evidence>
<dbReference type="Pfam" id="PF21320">
    <property type="entry name" value="WHD_Rv2258c"/>
    <property type="match status" value="1"/>
</dbReference>
<reference evidence="3 4" key="1">
    <citation type="submission" date="2021-01" db="EMBL/GenBank/DDBJ databases">
        <title>Whole genome shotgun sequence of Planotetraspora phitsanulokensis NBRC 104273.</title>
        <authorList>
            <person name="Komaki H."/>
            <person name="Tamura T."/>
        </authorList>
    </citation>
    <scope>NUCLEOTIDE SEQUENCE [LARGE SCALE GENOMIC DNA]</scope>
    <source>
        <strain evidence="3 4">NBRC 104273</strain>
    </source>
</reference>
<organism evidence="3 4">
    <name type="scientific">Planotetraspora phitsanulokensis</name>
    <dbReference type="NCBI Taxonomy" id="575192"/>
    <lineage>
        <taxon>Bacteria</taxon>
        <taxon>Bacillati</taxon>
        <taxon>Actinomycetota</taxon>
        <taxon>Actinomycetes</taxon>
        <taxon>Streptosporangiales</taxon>
        <taxon>Streptosporangiaceae</taxon>
        <taxon>Planotetraspora</taxon>
    </lineage>
</organism>
<sequence>MDLNAEELSARLFRSTIGALEMNSVYLGDQLGYYRAMADGEPVTAGALASRTATDTRYTSEWLQHQAVLGLIAAEDTRADASARRYRLPAEYVAVLADPDSVLFAGRSAVQLARYGRRLPDLVDAYRTGAAPPPLPWEPEGRVDTNRAIFRNLLGKQWLPALAELDDRLRSEPPARIADIGCGTGWAGIAMALAYPLVEVDGIDLDSRGVETARANAESSGVAERVRFRVGDAAELSGPERYDLVTIFEALHDMARPVDALRAGRTMLSDDGWLLIADVKAEEEFTAPGPEREQCDYGWSLIACLPDAMGVPGTAATGTVMRPATLRGYADEAGFTDVRILPIDTPYWRFYRLTV</sequence>
<evidence type="ECO:0000313" key="4">
    <source>
        <dbReference type="Proteomes" id="UP000622547"/>
    </source>
</evidence>
<keyword evidence="4" id="KW-1185">Reference proteome</keyword>
<evidence type="ECO:0008006" key="5">
    <source>
        <dbReference type="Google" id="ProtNLM"/>
    </source>
</evidence>
<dbReference type="RefSeq" id="WP_204071553.1">
    <property type="nucleotide sequence ID" value="NZ_BAABHI010000012.1"/>
</dbReference>
<protein>
    <recommendedName>
        <fullName evidence="5">Methyltransferase domain-containing protein</fullName>
    </recommendedName>
</protein>
<dbReference type="InterPro" id="IPR053173">
    <property type="entry name" value="SAM-binding_MTase"/>
</dbReference>
<dbReference type="Pfam" id="PF13847">
    <property type="entry name" value="Methyltransf_31"/>
    <property type="match status" value="1"/>
</dbReference>
<dbReference type="AlphaFoldDB" id="A0A8J3XCN3"/>
<dbReference type="Proteomes" id="UP000622547">
    <property type="component" value="Unassembled WGS sequence"/>
</dbReference>
<evidence type="ECO:0000259" key="2">
    <source>
        <dbReference type="Pfam" id="PF21320"/>
    </source>
</evidence>
<dbReference type="PANTHER" id="PTHR45128">
    <property type="entry name" value="METHYLTRANSFERASE TYPE 11"/>
    <property type="match status" value="1"/>
</dbReference>
<dbReference type="CDD" id="cd02440">
    <property type="entry name" value="AdoMet_MTases"/>
    <property type="match status" value="1"/>
</dbReference>
<proteinExistence type="predicted"/>
<dbReference type="EMBL" id="BOOP01000003">
    <property type="protein sequence ID" value="GII35826.1"/>
    <property type="molecule type" value="Genomic_DNA"/>
</dbReference>
<dbReference type="InterPro" id="IPR048711">
    <property type="entry name" value="WHD_Rv2258c"/>
</dbReference>
<name>A0A8J3XCN3_9ACTN</name>
<feature type="domain" description="S-adenosylmethionine-dependent methyltransferase Rv2258c-like winged HTH" evidence="2">
    <location>
        <begin position="27"/>
        <end position="96"/>
    </location>
</feature>
<dbReference type="InterPro" id="IPR025714">
    <property type="entry name" value="Methyltranfer_dom"/>
</dbReference>
<dbReference type="SUPFAM" id="SSF53335">
    <property type="entry name" value="S-adenosyl-L-methionine-dependent methyltransferases"/>
    <property type="match status" value="1"/>
</dbReference>
<evidence type="ECO:0000259" key="1">
    <source>
        <dbReference type="Pfam" id="PF13847"/>
    </source>
</evidence>
<dbReference type="InterPro" id="IPR029063">
    <property type="entry name" value="SAM-dependent_MTases_sf"/>
</dbReference>
<gene>
    <name evidence="3" type="ORF">Pph01_08290</name>
</gene>
<accession>A0A8J3XCN3</accession>